<comment type="caution">
    <text evidence="3">The sequence shown here is derived from an EMBL/GenBank/DDBJ whole genome shotgun (WGS) entry which is preliminary data.</text>
</comment>
<gene>
    <name evidence="3" type="ORF">LOCC1_G005953</name>
</gene>
<feature type="compositionally biased region" description="Basic and acidic residues" evidence="1">
    <location>
        <begin position="50"/>
        <end position="66"/>
    </location>
</feature>
<feature type="region of interest" description="Disordered" evidence="1">
    <location>
        <begin position="195"/>
        <end position="537"/>
    </location>
</feature>
<dbReference type="InterPro" id="IPR055264">
    <property type="entry name" value="BOD1/SHG1_dom"/>
</dbReference>
<keyword evidence="4" id="KW-1185">Reference proteome</keyword>
<feature type="region of interest" description="Disordered" evidence="1">
    <location>
        <begin position="557"/>
        <end position="625"/>
    </location>
</feature>
<dbReference type="Proteomes" id="UP000443090">
    <property type="component" value="Unassembled WGS sequence"/>
</dbReference>
<feature type="compositionally biased region" description="Basic and acidic residues" evidence="1">
    <location>
        <begin position="365"/>
        <end position="377"/>
    </location>
</feature>
<feature type="region of interest" description="Disordered" evidence="1">
    <location>
        <begin position="28"/>
        <end position="79"/>
    </location>
</feature>
<protein>
    <recommendedName>
        <fullName evidence="2">BOD1/SHG1 domain-containing protein</fullName>
    </recommendedName>
</protein>
<feature type="compositionally biased region" description="Basic and acidic residues" evidence="1">
    <location>
        <begin position="436"/>
        <end position="456"/>
    </location>
</feature>
<accession>A0A8H8RL01</accession>
<feature type="compositionally biased region" description="Basic and acidic residues" evidence="1">
    <location>
        <begin position="579"/>
        <end position="591"/>
    </location>
</feature>
<dbReference type="AlphaFoldDB" id="A0A8H8RL01"/>
<dbReference type="Pfam" id="PF05205">
    <property type="entry name" value="COMPASS-Shg1"/>
    <property type="match status" value="1"/>
</dbReference>
<dbReference type="OrthoDB" id="5579731at2759"/>
<feature type="compositionally biased region" description="Basic residues" evidence="1">
    <location>
        <begin position="496"/>
        <end position="519"/>
    </location>
</feature>
<evidence type="ECO:0000256" key="1">
    <source>
        <dbReference type="SAM" id="MobiDB-lite"/>
    </source>
</evidence>
<feature type="domain" description="BOD1/SHG1" evidence="2">
    <location>
        <begin position="89"/>
        <end position="190"/>
    </location>
</feature>
<sequence>MASAPPGFISPTGKSGARVRYTFGRRVLNEDGTPFNPFTADLPSPPRSPRPFEKMAPHANDRDPVTGRKKLKTSDLPLTSAQRGAVEGLAHTFKKKGGYDSLRKSVWEDLEKSNFEASFKDNLLQVAEAELDRNPEQLLKLDRGKATLLIEGAVERAGTYQDAEAQIDALLDKHLAEIEKGIRGLRAESIGAEAAAEEQARGGKTDDQYAAEATERRENKEAQRQALRAKEREAADEKRRAERAKRKEEEKKLEVEAEKRRAEREARRKAEREREEEKEKERERDRDRDRDRDRERARERERERDRDDRRGERDRNDRYRRHDDEPIRRTSVSQAKDLKDTPKTELTKEEIERLEQEALKNLLTESKRVDQRPRYQLEPEVDASLAPPPRKAMPASAIKPISRDSPSNKSTEVKKIPTGPKAQVDAEGFKTPLPRTDADRDRDRRSYRSRSRDRASSRRSRSRSRHRSRDRESVRSSRRDSRDRDDRRRRDDSRDHRRRDSRSRSRDRRRSYRSRSRSRDRRERDRGVRAYSPRVISREEAEAIKLKGIKDREQEAREWATARKDAQDAGLPLPMFNEWKNERDRKTEKDSGSAAVVSTPRSRRDDDRDAPPSRPRESRGDRVAQRDLPVPLASIAMYLVQVDEKARLIDVVIGLGAGIGIAGVQGMMIQRLGKDLVRGTRVVGGIGVEIGIVTGIGETEEAEVGITIGTGIGMIVTTIGSEVEAVIAGGSQDVDVGSYVR</sequence>
<proteinExistence type="predicted"/>
<feature type="compositionally biased region" description="Basic and acidic residues" evidence="1">
    <location>
        <begin position="557"/>
        <end position="567"/>
    </location>
</feature>
<dbReference type="PANTHER" id="PTHR28034">
    <property type="entry name" value="SET1 COMPLEX COMPONENT SHG1"/>
    <property type="match status" value="1"/>
</dbReference>
<evidence type="ECO:0000313" key="4">
    <source>
        <dbReference type="Proteomes" id="UP000443090"/>
    </source>
</evidence>
<dbReference type="EMBL" id="QGMI01000863">
    <property type="protein sequence ID" value="TVY36177.1"/>
    <property type="molecule type" value="Genomic_DNA"/>
</dbReference>
<name>A0A8H8RL01_9HELO</name>
<feature type="compositionally biased region" description="Basic and acidic residues" evidence="1">
    <location>
        <begin position="336"/>
        <end position="358"/>
    </location>
</feature>
<feature type="compositionally biased region" description="Basic and acidic residues" evidence="1">
    <location>
        <begin position="602"/>
        <end position="625"/>
    </location>
</feature>
<reference evidence="3 4" key="1">
    <citation type="submission" date="2018-05" db="EMBL/GenBank/DDBJ databases">
        <title>Genome sequencing and assembly of the regulated plant pathogen Lachnellula willkommii and related sister species for the development of diagnostic species identification markers.</title>
        <authorList>
            <person name="Giroux E."/>
            <person name="Bilodeau G."/>
        </authorList>
    </citation>
    <scope>NUCLEOTIDE SEQUENCE [LARGE SCALE GENOMIC DNA]</scope>
    <source>
        <strain evidence="3 4">CBS 160.35</strain>
    </source>
</reference>
<feature type="compositionally biased region" description="Basic and acidic residues" evidence="1">
    <location>
        <begin position="198"/>
        <end position="328"/>
    </location>
</feature>
<evidence type="ECO:0000313" key="3">
    <source>
        <dbReference type="EMBL" id="TVY36177.1"/>
    </source>
</evidence>
<feature type="compositionally biased region" description="Basic and acidic residues" evidence="1">
    <location>
        <begin position="469"/>
        <end position="495"/>
    </location>
</feature>
<feature type="compositionally biased region" description="Basic residues" evidence="1">
    <location>
        <begin position="457"/>
        <end position="468"/>
    </location>
</feature>
<evidence type="ECO:0000259" key="2">
    <source>
        <dbReference type="Pfam" id="PF05205"/>
    </source>
</evidence>
<organism evidence="3 4">
    <name type="scientific">Lachnellula occidentalis</name>
    <dbReference type="NCBI Taxonomy" id="215460"/>
    <lineage>
        <taxon>Eukaryota</taxon>
        <taxon>Fungi</taxon>
        <taxon>Dikarya</taxon>
        <taxon>Ascomycota</taxon>
        <taxon>Pezizomycotina</taxon>
        <taxon>Leotiomycetes</taxon>
        <taxon>Helotiales</taxon>
        <taxon>Lachnaceae</taxon>
        <taxon>Lachnellula</taxon>
    </lineage>
</organism>
<dbReference type="PANTHER" id="PTHR28034:SF1">
    <property type="entry name" value="NUCLEOMORPHIN"/>
    <property type="match status" value="1"/>
</dbReference>